<sequence length="457" mass="50407">MIYKNDIIRTISLLLLVLTAIVLFSEQTQADTLNQGMQKQIPKIIDYLNEHEFKTVGVLKFRVKKPGQKTTSSAGPLNSHLADRLEVGLILANPFDEARQLNIIKDASATAAKIDKANHLSEAGRKAFFGPRFKLAWGNKSEVADAFLTGVVQMHDDNQRATIGILCFNRNGGGLEKACEVFDVNLDAETLGELGESFLLRGAFDGGSTQLAFKDHQKQKQQQILKAAARVKTQQVKFPLDDSAAPIKLEILYDGHPVAVELRDGQAFVAEPQTGQKVELALNRNHSTQGRLGAVLKVNGENTLYRQVVRDIDCAKWILSPDHKRTVVKGYQLQGNKAEKFTVLSKSDSAKRAMDYGREVGQIQLTVFQELKGAKPVPTILNEEDQDLIAMLRGVHPSGQPKNLGALKHQIRLAGRKEAQTRGLIVQGKKSANKVQTVIFNADPTPVMSVTITYFKP</sequence>
<feature type="signal peptide" evidence="1">
    <location>
        <begin position="1"/>
        <end position="30"/>
    </location>
</feature>
<organism evidence="2 3">
    <name type="scientific">Gimesia maris</name>
    <dbReference type="NCBI Taxonomy" id="122"/>
    <lineage>
        <taxon>Bacteria</taxon>
        <taxon>Pseudomonadati</taxon>
        <taxon>Planctomycetota</taxon>
        <taxon>Planctomycetia</taxon>
        <taxon>Planctomycetales</taxon>
        <taxon>Planctomycetaceae</taxon>
        <taxon>Gimesia</taxon>
    </lineage>
</organism>
<evidence type="ECO:0000313" key="2">
    <source>
        <dbReference type="EMBL" id="HCO25109.1"/>
    </source>
</evidence>
<reference evidence="2 3" key="1">
    <citation type="journal article" date="2018" name="Nat. Biotechnol.">
        <title>A standardized bacterial taxonomy based on genome phylogeny substantially revises the tree of life.</title>
        <authorList>
            <person name="Parks D.H."/>
            <person name="Chuvochina M."/>
            <person name="Waite D.W."/>
            <person name="Rinke C."/>
            <person name="Skarshewski A."/>
            <person name="Chaumeil P.A."/>
            <person name="Hugenholtz P."/>
        </authorList>
    </citation>
    <scope>NUCLEOTIDE SEQUENCE [LARGE SCALE GENOMIC DNA]</scope>
    <source>
        <strain evidence="2">UBA9375</strain>
    </source>
</reference>
<dbReference type="AlphaFoldDB" id="A0A3D3R8K5"/>
<gene>
    <name evidence="2" type="ORF">DIT97_19545</name>
</gene>
<dbReference type="EMBL" id="DQAY01000118">
    <property type="protein sequence ID" value="HCO25109.1"/>
    <property type="molecule type" value="Genomic_DNA"/>
</dbReference>
<proteinExistence type="predicted"/>
<evidence type="ECO:0000313" key="3">
    <source>
        <dbReference type="Proteomes" id="UP000263642"/>
    </source>
</evidence>
<comment type="caution">
    <text evidence="2">The sequence shown here is derived from an EMBL/GenBank/DDBJ whole genome shotgun (WGS) entry which is preliminary data.</text>
</comment>
<feature type="chain" id="PRO_5017802808" description="SLA1 homology domain-containing protein" evidence="1">
    <location>
        <begin position="31"/>
        <end position="457"/>
    </location>
</feature>
<dbReference type="Proteomes" id="UP000263642">
    <property type="component" value="Unassembled WGS sequence"/>
</dbReference>
<accession>A0A3D3R8K5</accession>
<evidence type="ECO:0000256" key="1">
    <source>
        <dbReference type="SAM" id="SignalP"/>
    </source>
</evidence>
<name>A0A3D3R8K5_9PLAN</name>
<evidence type="ECO:0008006" key="4">
    <source>
        <dbReference type="Google" id="ProtNLM"/>
    </source>
</evidence>
<keyword evidence="1" id="KW-0732">Signal</keyword>
<protein>
    <recommendedName>
        <fullName evidence="4">SLA1 homology domain-containing protein</fullName>
    </recommendedName>
</protein>